<gene>
    <name evidence="1" type="ORF">F8M41_003545</name>
</gene>
<reference evidence="1 2" key="1">
    <citation type="journal article" date="2019" name="Environ. Microbiol.">
        <title>At the nexus of three kingdoms: the genome of the mycorrhizal fungus Gigaspora margarita provides insights into plant, endobacterial and fungal interactions.</title>
        <authorList>
            <person name="Venice F."/>
            <person name="Ghignone S."/>
            <person name="Salvioli di Fossalunga A."/>
            <person name="Amselem J."/>
            <person name="Novero M."/>
            <person name="Xianan X."/>
            <person name="Sedzielewska Toro K."/>
            <person name="Morin E."/>
            <person name="Lipzen A."/>
            <person name="Grigoriev I.V."/>
            <person name="Henrissat B."/>
            <person name="Martin F.M."/>
            <person name="Bonfante P."/>
        </authorList>
    </citation>
    <scope>NUCLEOTIDE SEQUENCE [LARGE SCALE GENOMIC DNA]</scope>
    <source>
        <strain evidence="1 2">BEG34</strain>
    </source>
</reference>
<evidence type="ECO:0000313" key="2">
    <source>
        <dbReference type="Proteomes" id="UP000439903"/>
    </source>
</evidence>
<sequence length="118" mass="14037">MTELYRKAGGVPRYTLQRVEEAMKYYDPETISGESIHISNCLIHRWSNHTFDNYNLGWASNYIFEEVTKKLEVRAFLEQIRNYKAYPSARGIMLELYVIHLFITGDCHFETRKLEDHN</sequence>
<name>A0A8H4AY13_GIGMA</name>
<keyword evidence="2" id="KW-1185">Reference proteome</keyword>
<organism evidence="1 2">
    <name type="scientific">Gigaspora margarita</name>
    <dbReference type="NCBI Taxonomy" id="4874"/>
    <lineage>
        <taxon>Eukaryota</taxon>
        <taxon>Fungi</taxon>
        <taxon>Fungi incertae sedis</taxon>
        <taxon>Mucoromycota</taxon>
        <taxon>Glomeromycotina</taxon>
        <taxon>Glomeromycetes</taxon>
        <taxon>Diversisporales</taxon>
        <taxon>Gigasporaceae</taxon>
        <taxon>Gigaspora</taxon>
    </lineage>
</organism>
<dbReference type="AlphaFoldDB" id="A0A8H4AY13"/>
<proteinExistence type="predicted"/>
<evidence type="ECO:0000313" key="1">
    <source>
        <dbReference type="EMBL" id="KAF0543581.1"/>
    </source>
</evidence>
<accession>A0A8H4AY13</accession>
<dbReference type="OrthoDB" id="19861at2759"/>
<protein>
    <submittedName>
        <fullName evidence="1">Rxlr effector candidate protein</fullName>
    </submittedName>
</protein>
<dbReference type="Proteomes" id="UP000439903">
    <property type="component" value="Unassembled WGS sequence"/>
</dbReference>
<dbReference type="EMBL" id="WTPW01000132">
    <property type="protein sequence ID" value="KAF0543581.1"/>
    <property type="molecule type" value="Genomic_DNA"/>
</dbReference>
<comment type="caution">
    <text evidence="1">The sequence shown here is derived from an EMBL/GenBank/DDBJ whole genome shotgun (WGS) entry which is preliminary data.</text>
</comment>